<dbReference type="AlphaFoldDB" id="A0AAD5WY75"/>
<gene>
    <name evidence="8" type="ORF">MKZ38_000430</name>
</gene>
<proteinExistence type="predicted"/>
<evidence type="ECO:0000256" key="2">
    <source>
        <dbReference type="ARBA" id="ARBA00022692"/>
    </source>
</evidence>
<evidence type="ECO:0000256" key="3">
    <source>
        <dbReference type="ARBA" id="ARBA00022989"/>
    </source>
</evidence>
<dbReference type="PANTHER" id="PTHR35371:SF1">
    <property type="entry name" value="BLR7753 PROTEIN"/>
    <property type="match status" value="1"/>
</dbReference>
<dbReference type="InterPro" id="IPR023352">
    <property type="entry name" value="MAPEG-like_dom_sf"/>
</dbReference>
<comment type="subcellular location">
    <subcellularLocation>
        <location evidence="1">Membrane</location>
    </subcellularLocation>
</comment>
<dbReference type="EMBL" id="JAKWBI020000010">
    <property type="protein sequence ID" value="KAJ2906694.1"/>
    <property type="molecule type" value="Genomic_DNA"/>
</dbReference>
<keyword evidence="6" id="KW-0732">Signal</keyword>
<evidence type="ECO:0000256" key="5">
    <source>
        <dbReference type="SAM" id="Phobius"/>
    </source>
</evidence>
<dbReference type="Pfam" id="PF25484">
    <property type="entry name" value="DUF7907"/>
    <property type="match status" value="1"/>
</dbReference>
<dbReference type="GO" id="GO:0016020">
    <property type="term" value="C:membrane"/>
    <property type="evidence" value="ECO:0007669"/>
    <property type="project" value="UniProtKB-SubCell"/>
</dbReference>
<evidence type="ECO:0000256" key="4">
    <source>
        <dbReference type="ARBA" id="ARBA00023136"/>
    </source>
</evidence>
<dbReference type="InterPro" id="IPR057229">
    <property type="entry name" value="DUF7907"/>
</dbReference>
<organism evidence="8 9">
    <name type="scientific">Zalerion maritima</name>
    <dbReference type="NCBI Taxonomy" id="339359"/>
    <lineage>
        <taxon>Eukaryota</taxon>
        <taxon>Fungi</taxon>
        <taxon>Dikarya</taxon>
        <taxon>Ascomycota</taxon>
        <taxon>Pezizomycotina</taxon>
        <taxon>Sordariomycetes</taxon>
        <taxon>Lulworthiomycetidae</taxon>
        <taxon>Lulworthiales</taxon>
        <taxon>Lulworthiaceae</taxon>
        <taxon>Zalerion</taxon>
    </lineage>
</organism>
<keyword evidence="4 5" id="KW-0472">Membrane</keyword>
<evidence type="ECO:0000256" key="6">
    <source>
        <dbReference type="SAM" id="SignalP"/>
    </source>
</evidence>
<reference evidence="8" key="1">
    <citation type="submission" date="2022-07" db="EMBL/GenBank/DDBJ databases">
        <title>Draft genome sequence of Zalerion maritima ATCC 34329, a (micro)plastics degrading marine fungus.</title>
        <authorList>
            <person name="Paco A."/>
            <person name="Goncalves M.F.M."/>
            <person name="Rocha-Santos T.A.P."/>
            <person name="Alves A."/>
        </authorList>
    </citation>
    <scope>NUCLEOTIDE SEQUENCE</scope>
    <source>
        <strain evidence="8">ATCC 34329</strain>
    </source>
</reference>
<evidence type="ECO:0000256" key="1">
    <source>
        <dbReference type="ARBA" id="ARBA00004370"/>
    </source>
</evidence>
<evidence type="ECO:0000313" key="8">
    <source>
        <dbReference type="EMBL" id="KAJ2906694.1"/>
    </source>
</evidence>
<dbReference type="Gene3D" id="1.20.120.550">
    <property type="entry name" value="Membrane associated eicosanoid/glutathione metabolism-like domain"/>
    <property type="match status" value="1"/>
</dbReference>
<dbReference type="Proteomes" id="UP001201980">
    <property type="component" value="Unassembled WGS sequence"/>
</dbReference>
<dbReference type="InterPro" id="IPR001129">
    <property type="entry name" value="Membr-assoc_MAPEG"/>
</dbReference>
<keyword evidence="9" id="KW-1185">Reference proteome</keyword>
<feature type="transmembrane region" description="Helical" evidence="5">
    <location>
        <begin position="415"/>
        <end position="433"/>
    </location>
</feature>
<keyword evidence="3 5" id="KW-1133">Transmembrane helix</keyword>
<protein>
    <recommendedName>
        <fullName evidence="7">DUF7907 domain-containing protein</fullName>
    </recommendedName>
</protein>
<evidence type="ECO:0000313" key="9">
    <source>
        <dbReference type="Proteomes" id="UP001201980"/>
    </source>
</evidence>
<keyword evidence="2 5" id="KW-0812">Transmembrane</keyword>
<accession>A0AAD5WY75</accession>
<sequence length="435" mass="47588">MKAQFMLAAMATAIVSAQYLNQTDPFALQLESSDADVDGTYLYACHAGAAIEGLCVGSTDTPSADNNSATFYHNYSTAWSMDDSPVGYLTWNLPFTGANGGVETASSPMVLTYNPVSNVAIPEMMPQSYGIATLFDSEGTLGIVSSSDDSSNNSTDRPVQEAEVLYSWYACYSFVGGYYYHALAWVTAGEPHNPSCVAVDVVRSFVQRINAVVRNVDLNRNIEVHQTQTLLEALQNRHPPVHAHVTEFWSSADNLKRETFVGIQHQTAGGTFPTLRLSTSVPKWHLATNPDVNPLKSMQVPAAFVLLMTPKYYAAAISKGLYDPANPRKFQKTINETDKLDKIVKDRIFRAEACHNNALESVGLYAAAVVAGNTAGIPMSTMNNLSVGYVASRTAYMVVYVWLQDNRRFAPLRGLFWGVGIALIWTMFIKAGLRV</sequence>
<comment type="caution">
    <text evidence="8">The sequence shown here is derived from an EMBL/GenBank/DDBJ whole genome shotgun (WGS) entry which is preliminary data.</text>
</comment>
<feature type="signal peptide" evidence="6">
    <location>
        <begin position="1"/>
        <end position="17"/>
    </location>
</feature>
<feature type="chain" id="PRO_5042004470" description="DUF7907 domain-containing protein" evidence="6">
    <location>
        <begin position="18"/>
        <end position="435"/>
    </location>
</feature>
<dbReference type="PANTHER" id="PTHR35371">
    <property type="entry name" value="INNER MEMBRANE PROTEIN"/>
    <property type="match status" value="1"/>
</dbReference>
<dbReference type="SUPFAM" id="SSF161084">
    <property type="entry name" value="MAPEG domain-like"/>
    <property type="match status" value="1"/>
</dbReference>
<feature type="domain" description="DUF7907" evidence="7">
    <location>
        <begin position="24"/>
        <end position="203"/>
    </location>
</feature>
<evidence type="ECO:0000259" key="7">
    <source>
        <dbReference type="Pfam" id="PF25484"/>
    </source>
</evidence>
<dbReference type="Pfam" id="PF01124">
    <property type="entry name" value="MAPEG"/>
    <property type="match status" value="1"/>
</dbReference>
<name>A0AAD5WY75_9PEZI</name>